<proteinExistence type="predicted"/>
<protein>
    <submittedName>
        <fullName evidence="2">Uncharacterized protein</fullName>
    </submittedName>
</protein>
<name>A0AAN9KUB4_CANGL</name>
<accession>A0AAN9KUB4</accession>
<evidence type="ECO:0000313" key="2">
    <source>
        <dbReference type="EMBL" id="KAK7321623.1"/>
    </source>
</evidence>
<reference evidence="2 3" key="1">
    <citation type="submission" date="2024-01" db="EMBL/GenBank/DDBJ databases">
        <title>The genomes of 5 underutilized Papilionoideae crops provide insights into root nodulation and disease resistanc.</title>
        <authorList>
            <person name="Jiang F."/>
        </authorList>
    </citation>
    <scope>NUCLEOTIDE SEQUENCE [LARGE SCALE GENOMIC DNA]</scope>
    <source>
        <strain evidence="2">LVBAO_FW01</strain>
        <tissue evidence="2">Leaves</tissue>
    </source>
</reference>
<sequence length="91" mass="10450">MVQLFGQVAHLLSTFAQRCPHDKSYNKFLQNSTIISLGEKETKSTHQPTSVTYTVEYKRAKMLAQDKNKNKLKSSKAKQKPTYTSKLWEQG</sequence>
<gene>
    <name evidence="2" type="ORF">VNO77_32446</name>
</gene>
<dbReference type="AlphaFoldDB" id="A0AAN9KUB4"/>
<comment type="caution">
    <text evidence="2">The sequence shown here is derived from an EMBL/GenBank/DDBJ whole genome shotgun (WGS) entry which is preliminary data.</text>
</comment>
<dbReference type="Proteomes" id="UP001367508">
    <property type="component" value="Unassembled WGS sequence"/>
</dbReference>
<feature type="region of interest" description="Disordered" evidence="1">
    <location>
        <begin position="64"/>
        <end position="91"/>
    </location>
</feature>
<feature type="compositionally biased region" description="Polar residues" evidence="1">
    <location>
        <begin position="81"/>
        <end position="91"/>
    </location>
</feature>
<keyword evidence="3" id="KW-1185">Reference proteome</keyword>
<feature type="compositionally biased region" description="Basic residues" evidence="1">
    <location>
        <begin position="70"/>
        <end position="79"/>
    </location>
</feature>
<dbReference type="EMBL" id="JAYMYQ010000007">
    <property type="protein sequence ID" value="KAK7321623.1"/>
    <property type="molecule type" value="Genomic_DNA"/>
</dbReference>
<organism evidence="2 3">
    <name type="scientific">Canavalia gladiata</name>
    <name type="common">Sword bean</name>
    <name type="synonym">Dolichos gladiatus</name>
    <dbReference type="NCBI Taxonomy" id="3824"/>
    <lineage>
        <taxon>Eukaryota</taxon>
        <taxon>Viridiplantae</taxon>
        <taxon>Streptophyta</taxon>
        <taxon>Embryophyta</taxon>
        <taxon>Tracheophyta</taxon>
        <taxon>Spermatophyta</taxon>
        <taxon>Magnoliopsida</taxon>
        <taxon>eudicotyledons</taxon>
        <taxon>Gunneridae</taxon>
        <taxon>Pentapetalae</taxon>
        <taxon>rosids</taxon>
        <taxon>fabids</taxon>
        <taxon>Fabales</taxon>
        <taxon>Fabaceae</taxon>
        <taxon>Papilionoideae</taxon>
        <taxon>50 kb inversion clade</taxon>
        <taxon>NPAAA clade</taxon>
        <taxon>indigoferoid/millettioid clade</taxon>
        <taxon>Phaseoleae</taxon>
        <taxon>Canavalia</taxon>
    </lineage>
</organism>
<evidence type="ECO:0000313" key="3">
    <source>
        <dbReference type="Proteomes" id="UP001367508"/>
    </source>
</evidence>
<evidence type="ECO:0000256" key="1">
    <source>
        <dbReference type="SAM" id="MobiDB-lite"/>
    </source>
</evidence>